<dbReference type="STRING" id="1300350.Z948_2269"/>
<dbReference type="OrthoDB" id="9812349at2"/>
<dbReference type="InterPro" id="IPR008523">
    <property type="entry name" value="DUF805"/>
</dbReference>
<dbReference type="Pfam" id="PF05656">
    <property type="entry name" value="DUF805"/>
    <property type="match status" value="1"/>
</dbReference>
<name>A0A073IEG8_9RHOB</name>
<dbReference type="EMBL" id="JAMC01000005">
    <property type="protein sequence ID" value="KEJ88753.1"/>
    <property type="molecule type" value="Genomic_DNA"/>
</dbReference>
<keyword evidence="1" id="KW-1133">Transmembrane helix</keyword>
<feature type="transmembrane region" description="Helical" evidence="1">
    <location>
        <begin position="97"/>
        <end position="119"/>
    </location>
</feature>
<feature type="transmembrane region" description="Helical" evidence="1">
    <location>
        <begin position="28"/>
        <end position="52"/>
    </location>
</feature>
<evidence type="ECO:0000313" key="3">
    <source>
        <dbReference type="Proteomes" id="UP000027734"/>
    </source>
</evidence>
<evidence type="ECO:0000313" key="2">
    <source>
        <dbReference type="EMBL" id="KEJ88753.1"/>
    </source>
</evidence>
<proteinExistence type="predicted"/>
<dbReference type="PANTHER" id="PTHR34980:SF2">
    <property type="entry name" value="INNER MEMBRANE PROTEIN YHAH-RELATED"/>
    <property type="match status" value="1"/>
</dbReference>
<dbReference type="eggNOG" id="COG3152">
    <property type="taxonomic scope" value="Bacteria"/>
</dbReference>
<dbReference type="AlphaFoldDB" id="A0A073IEG8"/>
<dbReference type="Proteomes" id="UP000027734">
    <property type="component" value="Unassembled WGS sequence"/>
</dbReference>
<dbReference type="GO" id="GO:0005886">
    <property type="term" value="C:plasma membrane"/>
    <property type="evidence" value="ECO:0007669"/>
    <property type="project" value="TreeGrafter"/>
</dbReference>
<comment type="caution">
    <text evidence="2">The sequence shown here is derived from an EMBL/GenBank/DDBJ whole genome shotgun (WGS) entry which is preliminary data.</text>
</comment>
<accession>A0A073IEG8</accession>
<evidence type="ECO:0000256" key="1">
    <source>
        <dbReference type="SAM" id="Phobius"/>
    </source>
</evidence>
<reference evidence="2 3" key="1">
    <citation type="submission" date="2014-01" db="EMBL/GenBank/DDBJ databases">
        <title>Sulfitobacter donghicola JCM 14565 Genome Sequencing.</title>
        <authorList>
            <person name="Lai Q."/>
            <person name="Hong Z."/>
        </authorList>
    </citation>
    <scope>NUCLEOTIDE SEQUENCE [LARGE SCALE GENOMIC DNA]</scope>
    <source>
        <strain evidence="2 3">JCM 14565</strain>
    </source>
</reference>
<protein>
    <submittedName>
        <fullName evidence="2">Membrane protein</fullName>
    </submittedName>
</protein>
<dbReference type="PANTHER" id="PTHR34980">
    <property type="entry name" value="INNER MEMBRANE PROTEIN-RELATED-RELATED"/>
    <property type="match status" value="1"/>
</dbReference>
<sequence>MTGPFTAITQAFVHIFNFSGRSTRSEFWWPYLLFTTIYLVATVFDALTFISLVQQHGQNAILELGAASFASPLIALVIFVPILSLSIRRLHDAGFSGFWLLISFIPIVGWLALFVMYLLPSSGKSGLHGSPKQPALNNPSAPPVTIDAHKRAMQGYALLFEKDKEVTPEMQAARKAEISEYYRSKVLKPAAAV</sequence>
<gene>
    <name evidence="2" type="ORF">DSW25_13965</name>
</gene>
<keyword evidence="1" id="KW-0472">Membrane</keyword>
<feature type="transmembrane region" description="Helical" evidence="1">
    <location>
        <begin position="64"/>
        <end position="85"/>
    </location>
</feature>
<dbReference type="RefSeq" id="WP_025059632.1">
    <property type="nucleotide sequence ID" value="NZ_JAMC01000005.1"/>
</dbReference>
<organism evidence="2 3">
    <name type="scientific">Sulfitobacter donghicola DSW-25 = KCTC 12864 = JCM 14565</name>
    <dbReference type="NCBI Taxonomy" id="1300350"/>
    <lineage>
        <taxon>Bacteria</taxon>
        <taxon>Pseudomonadati</taxon>
        <taxon>Pseudomonadota</taxon>
        <taxon>Alphaproteobacteria</taxon>
        <taxon>Rhodobacterales</taxon>
        <taxon>Roseobacteraceae</taxon>
        <taxon>Sulfitobacter</taxon>
    </lineage>
</organism>
<keyword evidence="1" id="KW-0812">Transmembrane</keyword>
<keyword evidence="3" id="KW-1185">Reference proteome</keyword>